<proteinExistence type="predicted"/>
<dbReference type="InterPro" id="IPR001610">
    <property type="entry name" value="PAC"/>
</dbReference>
<dbReference type="Gene3D" id="3.30.450.40">
    <property type="match status" value="1"/>
</dbReference>
<evidence type="ECO:0000256" key="13">
    <source>
        <dbReference type="ARBA" id="ARBA00023136"/>
    </source>
</evidence>
<dbReference type="InterPro" id="IPR003594">
    <property type="entry name" value="HATPase_dom"/>
</dbReference>
<evidence type="ECO:0000256" key="9">
    <source>
        <dbReference type="ARBA" id="ARBA00022737"/>
    </source>
</evidence>
<dbReference type="Gene3D" id="3.30.565.10">
    <property type="entry name" value="Histidine kinase-like ATPase, C-terminal domain"/>
    <property type="match status" value="1"/>
</dbReference>
<dbReference type="SMART" id="SM00091">
    <property type="entry name" value="PAS"/>
    <property type="match status" value="2"/>
</dbReference>
<evidence type="ECO:0000256" key="5">
    <source>
        <dbReference type="ARBA" id="ARBA00022519"/>
    </source>
</evidence>
<reference evidence="19 20" key="1">
    <citation type="submission" date="2016-10" db="EMBL/GenBank/DDBJ databases">
        <authorList>
            <person name="de Groot N.N."/>
        </authorList>
    </citation>
    <scope>NUCLEOTIDE SEQUENCE [LARGE SCALE GENOMIC DNA]</scope>
    <source>
        <strain evidence="19 20">CGMCC 1.9113</strain>
    </source>
</reference>
<evidence type="ECO:0000313" key="19">
    <source>
        <dbReference type="EMBL" id="SFP83598.1"/>
    </source>
</evidence>
<dbReference type="GO" id="GO:0000166">
    <property type="term" value="F:nucleotide binding"/>
    <property type="evidence" value="ECO:0007669"/>
    <property type="project" value="UniProtKB-KW"/>
</dbReference>
<evidence type="ECO:0000259" key="15">
    <source>
        <dbReference type="PROSITE" id="PS50109"/>
    </source>
</evidence>
<dbReference type="AlphaFoldDB" id="A0A1I5TKU6"/>
<dbReference type="InterPro" id="IPR003661">
    <property type="entry name" value="HisK_dim/P_dom"/>
</dbReference>
<gene>
    <name evidence="19" type="ORF">SAMN04488241_108109</name>
</gene>
<keyword evidence="5" id="KW-0997">Cell inner membrane</keyword>
<dbReference type="EMBL" id="FOXP01000008">
    <property type="protein sequence ID" value="SFP83598.1"/>
    <property type="molecule type" value="Genomic_DNA"/>
</dbReference>
<dbReference type="Gene3D" id="3.30.450.20">
    <property type="entry name" value="PAS domain"/>
    <property type="match status" value="2"/>
</dbReference>
<evidence type="ECO:0000256" key="3">
    <source>
        <dbReference type="ARBA" id="ARBA00012438"/>
    </source>
</evidence>
<keyword evidence="11" id="KW-0418">Kinase</keyword>
<dbReference type="SMART" id="SM00448">
    <property type="entry name" value="REC"/>
    <property type="match status" value="1"/>
</dbReference>
<keyword evidence="7" id="KW-0808">Transferase</keyword>
<dbReference type="Gene3D" id="1.10.287.130">
    <property type="match status" value="1"/>
</dbReference>
<dbReference type="InterPro" id="IPR004358">
    <property type="entry name" value="Sig_transdc_His_kin-like_C"/>
</dbReference>
<keyword evidence="10" id="KW-0547">Nucleotide-binding</keyword>
<dbReference type="Pfam" id="PF00072">
    <property type="entry name" value="Response_reg"/>
    <property type="match status" value="1"/>
</dbReference>
<dbReference type="Gene3D" id="3.40.50.2300">
    <property type="match status" value="1"/>
</dbReference>
<evidence type="ECO:0000259" key="16">
    <source>
        <dbReference type="PROSITE" id="PS50110"/>
    </source>
</evidence>
<dbReference type="InterPro" id="IPR011006">
    <property type="entry name" value="CheY-like_superfamily"/>
</dbReference>
<dbReference type="Pfam" id="PF13426">
    <property type="entry name" value="PAS_9"/>
    <property type="match status" value="1"/>
</dbReference>
<dbReference type="GO" id="GO:0005886">
    <property type="term" value="C:plasma membrane"/>
    <property type="evidence" value="ECO:0007669"/>
    <property type="project" value="UniProtKB-SubCell"/>
</dbReference>
<keyword evidence="4" id="KW-1003">Cell membrane</keyword>
<dbReference type="FunFam" id="2.10.70.100:FF:000001">
    <property type="entry name" value="Sensory transduction histidine kinase"/>
    <property type="match status" value="1"/>
</dbReference>
<dbReference type="SMART" id="SM00387">
    <property type="entry name" value="HATPase_c"/>
    <property type="match status" value="1"/>
</dbReference>
<dbReference type="STRING" id="634430.SAMN04488241_108109"/>
<dbReference type="PROSITE" id="PS50113">
    <property type="entry name" value="PAC"/>
    <property type="match status" value="2"/>
</dbReference>
<dbReference type="InterPro" id="IPR035965">
    <property type="entry name" value="PAS-like_dom_sf"/>
</dbReference>
<dbReference type="InterPro" id="IPR001789">
    <property type="entry name" value="Sig_transdc_resp-reg_receiver"/>
</dbReference>
<keyword evidence="13" id="KW-0472">Membrane</keyword>
<evidence type="ECO:0000259" key="18">
    <source>
        <dbReference type="PROSITE" id="PS50113"/>
    </source>
</evidence>
<evidence type="ECO:0000259" key="17">
    <source>
        <dbReference type="PROSITE" id="PS50112"/>
    </source>
</evidence>
<evidence type="ECO:0000256" key="2">
    <source>
        <dbReference type="ARBA" id="ARBA00004429"/>
    </source>
</evidence>
<comment type="catalytic activity">
    <reaction evidence="1">
        <text>ATP + protein L-histidine = ADP + protein N-phospho-L-histidine.</text>
        <dbReference type="EC" id="2.7.13.3"/>
    </reaction>
</comment>
<evidence type="ECO:0000256" key="4">
    <source>
        <dbReference type="ARBA" id="ARBA00022475"/>
    </source>
</evidence>
<dbReference type="GO" id="GO:0000155">
    <property type="term" value="F:phosphorelay sensor kinase activity"/>
    <property type="evidence" value="ECO:0007669"/>
    <property type="project" value="InterPro"/>
</dbReference>
<accession>A0A1I5TKU6</accession>
<dbReference type="SUPFAM" id="SSF55781">
    <property type="entry name" value="GAF domain-like"/>
    <property type="match status" value="1"/>
</dbReference>
<dbReference type="PROSITE" id="PS50109">
    <property type="entry name" value="HIS_KIN"/>
    <property type="match status" value="1"/>
</dbReference>
<dbReference type="CDD" id="cd00130">
    <property type="entry name" value="PAS"/>
    <property type="match status" value="2"/>
</dbReference>
<dbReference type="Pfam" id="PF02518">
    <property type="entry name" value="HATPase_c"/>
    <property type="match status" value="1"/>
</dbReference>
<keyword evidence="12" id="KW-1133">Transmembrane helix</keyword>
<evidence type="ECO:0000256" key="11">
    <source>
        <dbReference type="ARBA" id="ARBA00022777"/>
    </source>
</evidence>
<keyword evidence="9" id="KW-0677">Repeat</keyword>
<feature type="domain" description="Histidine kinase" evidence="15">
    <location>
        <begin position="503"/>
        <end position="724"/>
    </location>
</feature>
<dbReference type="InterPro" id="IPR036890">
    <property type="entry name" value="HATPase_C_sf"/>
</dbReference>
<dbReference type="Pfam" id="PF00512">
    <property type="entry name" value="HisKA"/>
    <property type="match status" value="1"/>
</dbReference>
<name>A0A1I5TKU6_9SPHN</name>
<feature type="domain" description="Response regulatory" evidence="16">
    <location>
        <begin position="745"/>
        <end position="858"/>
    </location>
</feature>
<feature type="domain" description="PAC" evidence="18">
    <location>
        <begin position="250"/>
        <end position="302"/>
    </location>
</feature>
<dbReference type="CDD" id="cd00082">
    <property type="entry name" value="HisKA"/>
    <property type="match status" value="1"/>
</dbReference>
<dbReference type="SUPFAM" id="SSF55874">
    <property type="entry name" value="ATPase domain of HSP90 chaperone/DNA topoisomerase II/histidine kinase"/>
    <property type="match status" value="1"/>
</dbReference>
<dbReference type="PANTHER" id="PTHR43065">
    <property type="entry name" value="SENSOR HISTIDINE KINASE"/>
    <property type="match status" value="1"/>
</dbReference>
<dbReference type="InterPro" id="IPR029016">
    <property type="entry name" value="GAF-like_dom_sf"/>
</dbReference>
<evidence type="ECO:0000256" key="1">
    <source>
        <dbReference type="ARBA" id="ARBA00000085"/>
    </source>
</evidence>
<protein>
    <recommendedName>
        <fullName evidence="3">histidine kinase</fullName>
        <ecNumber evidence="3">2.7.13.3</ecNumber>
    </recommendedName>
</protein>
<sequence>MSVPDREPSPESRRDEQRIATELVGLERHTDPFVAAVHATRMPMIITNPRLPDNPVVFANDSFCRLTGYLREEIIGHNCRFLQGPETDAETVRLIHEAVERVEPLEIDIRNHRKDGEPFWNRLLMAPVYDADGQLAYFFASQVDVTPERDRVAGLENDNAALMAELTSRLRTQQERERELDFALKAGRFGTWSLDLATRELTSSDQCKALFGLPPEAPFTFADRVAAIVEEDRERTREALDRTIAEGSEYEVEYRIRTPDGTIRWLTSRGQPFFGADGEPLRLAGVSLDITAVKRAERRRLALAGLGDTLRDLDDAADISFVAAEVIGRTLEVSRAGYGLVDRRAETIIIDRDWNADGVVSIAGVLAFRDYGSYIEDLKRGDTAVVQDARTDPRTAATAAALEAISARSFINMPVAEQGEIVALLFVNHDEPRTWTREDLDFLRDVAERTRTATERRRVERELADLAASLEQQVVDRTAELMTAEEALRQSQKMEAVGQLTGGLAHDFNNLLTVIRGSVDLLRRSDVSAERRTRYIDAIADTADRAAKLTAQLLAFARRQALKPEPFDACESVQAIQPMIHTLVGPRIQVDVDLPDRPCVVNADRSQFDTALLNMAVNARDAMGGEGALTMAIGTVTGMPAVRAHPAIAGDFVTIAVSDTGSGIAADKIDKIFEPFFTTKGVGEGTGLGLSQVFGFTKQSGGEVVVESRQGEGARFVMYLPASPDDAGDAGSGAEAAPSLAAGARILVVEDNPEVGLFAIEALSEMGYQAVLASDGATALARLDTDADDIDVVFSDVVMPGMSGVDLGQEIRRRYPTMPVILTSGYSSVLAAGGTQGFELLHKPYSVDELARALRRVSDRTAA</sequence>
<dbReference type="InterPro" id="IPR003018">
    <property type="entry name" value="GAF"/>
</dbReference>
<dbReference type="InterPro" id="IPR000014">
    <property type="entry name" value="PAS"/>
</dbReference>
<dbReference type="InterPro" id="IPR013655">
    <property type="entry name" value="PAS_fold_3"/>
</dbReference>
<keyword evidence="8" id="KW-0812">Transmembrane</keyword>
<evidence type="ECO:0000256" key="8">
    <source>
        <dbReference type="ARBA" id="ARBA00022692"/>
    </source>
</evidence>
<dbReference type="PANTHER" id="PTHR43065:SF49">
    <property type="entry name" value="HISTIDINE KINASE"/>
    <property type="match status" value="1"/>
</dbReference>
<feature type="modified residue" description="4-aspartylphosphate" evidence="14">
    <location>
        <position position="796"/>
    </location>
</feature>
<dbReference type="PRINTS" id="PR00344">
    <property type="entry name" value="BCTRLSENSOR"/>
</dbReference>
<evidence type="ECO:0000256" key="10">
    <source>
        <dbReference type="ARBA" id="ARBA00022741"/>
    </source>
</evidence>
<dbReference type="Pfam" id="PF01590">
    <property type="entry name" value="GAF"/>
    <property type="match status" value="1"/>
</dbReference>
<feature type="domain" description="PAC" evidence="18">
    <location>
        <begin position="103"/>
        <end position="157"/>
    </location>
</feature>
<keyword evidence="20" id="KW-1185">Reference proteome</keyword>
<keyword evidence="6 14" id="KW-0597">Phosphoprotein</keyword>
<feature type="domain" description="PAS" evidence="17">
    <location>
        <begin position="53"/>
        <end position="102"/>
    </location>
</feature>
<dbReference type="SMART" id="SM00065">
    <property type="entry name" value="GAF"/>
    <property type="match status" value="1"/>
</dbReference>
<dbReference type="SMART" id="SM00086">
    <property type="entry name" value="PAC"/>
    <property type="match status" value="2"/>
</dbReference>
<dbReference type="PROSITE" id="PS50112">
    <property type="entry name" value="PAS"/>
    <property type="match status" value="1"/>
</dbReference>
<evidence type="ECO:0000256" key="6">
    <source>
        <dbReference type="ARBA" id="ARBA00022553"/>
    </source>
</evidence>
<dbReference type="SUPFAM" id="SSF47384">
    <property type="entry name" value="Homodimeric domain of signal transducing histidine kinase"/>
    <property type="match status" value="1"/>
</dbReference>
<dbReference type="SMART" id="SM00388">
    <property type="entry name" value="HisKA"/>
    <property type="match status" value="1"/>
</dbReference>
<evidence type="ECO:0000256" key="7">
    <source>
        <dbReference type="ARBA" id="ARBA00022679"/>
    </source>
</evidence>
<dbReference type="SUPFAM" id="SSF52172">
    <property type="entry name" value="CheY-like"/>
    <property type="match status" value="1"/>
</dbReference>
<comment type="subcellular location">
    <subcellularLocation>
        <location evidence="2">Cell inner membrane</location>
        <topology evidence="2">Multi-pass membrane protein</topology>
    </subcellularLocation>
</comment>
<organism evidence="19 20">
    <name type="scientific">Sphingomonas rubra</name>
    <dbReference type="NCBI Taxonomy" id="634430"/>
    <lineage>
        <taxon>Bacteria</taxon>
        <taxon>Pseudomonadati</taxon>
        <taxon>Pseudomonadota</taxon>
        <taxon>Alphaproteobacteria</taxon>
        <taxon>Sphingomonadales</taxon>
        <taxon>Sphingomonadaceae</taxon>
        <taxon>Sphingomonas</taxon>
    </lineage>
</organism>
<dbReference type="InterPro" id="IPR005467">
    <property type="entry name" value="His_kinase_dom"/>
</dbReference>
<dbReference type="SUPFAM" id="SSF55785">
    <property type="entry name" value="PYP-like sensor domain (PAS domain)"/>
    <property type="match status" value="2"/>
</dbReference>
<dbReference type="EC" id="2.7.13.3" evidence="3"/>
<dbReference type="Proteomes" id="UP000199586">
    <property type="component" value="Unassembled WGS sequence"/>
</dbReference>
<dbReference type="PROSITE" id="PS50110">
    <property type="entry name" value="RESPONSE_REGULATORY"/>
    <property type="match status" value="1"/>
</dbReference>
<evidence type="ECO:0000256" key="12">
    <source>
        <dbReference type="ARBA" id="ARBA00022989"/>
    </source>
</evidence>
<dbReference type="Pfam" id="PF08447">
    <property type="entry name" value="PAS_3"/>
    <property type="match status" value="1"/>
</dbReference>
<dbReference type="InterPro" id="IPR036097">
    <property type="entry name" value="HisK_dim/P_sf"/>
</dbReference>
<dbReference type="Gene3D" id="2.10.70.100">
    <property type="match status" value="1"/>
</dbReference>
<dbReference type="NCBIfam" id="TIGR00229">
    <property type="entry name" value="sensory_box"/>
    <property type="match status" value="2"/>
</dbReference>
<evidence type="ECO:0000256" key="14">
    <source>
        <dbReference type="PROSITE-ProRule" id="PRU00169"/>
    </source>
</evidence>
<dbReference type="InterPro" id="IPR000700">
    <property type="entry name" value="PAS-assoc_C"/>
</dbReference>
<dbReference type="OrthoDB" id="9796100at2"/>
<evidence type="ECO:0000313" key="20">
    <source>
        <dbReference type="Proteomes" id="UP000199586"/>
    </source>
</evidence>